<feature type="compositionally biased region" description="Low complexity" evidence="6">
    <location>
        <begin position="7"/>
        <end position="17"/>
    </location>
</feature>
<feature type="compositionally biased region" description="Polar residues" evidence="6">
    <location>
        <begin position="494"/>
        <end position="504"/>
    </location>
</feature>
<feature type="compositionally biased region" description="Polar residues" evidence="6">
    <location>
        <begin position="1087"/>
        <end position="1106"/>
    </location>
</feature>
<evidence type="ECO:0000256" key="3">
    <source>
        <dbReference type="ARBA" id="ARBA00022884"/>
    </source>
</evidence>
<keyword evidence="2" id="KW-0677">Repeat</keyword>
<evidence type="ECO:0000256" key="6">
    <source>
        <dbReference type="SAM" id="MobiDB-lite"/>
    </source>
</evidence>
<keyword evidence="4" id="KW-0539">Nucleus</keyword>
<feature type="compositionally biased region" description="Low complexity" evidence="6">
    <location>
        <begin position="1119"/>
        <end position="1141"/>
    </location>
</feature>
<proteinExistence type="predicted"/>
<comment type="caution">
    <text evidence="8">The sequence shown here is derived from an EMBL/GenBank/DDBJ whole genome shotgun (WGS) entry which is preliminary data.</text>
</comment>
<feature type="region of interest" description="Disordered" evidence="6">
    <location>
        <begin position="816"/>
        <end position="851"/>
    </location>
</feature>
<dbReference type="InterPro" id="IPR035979">
    <property type="entry name" value="RBD_domain_sf"/>
</dbReference>
<dbReference type="PROSITE" id="PS50102">
    <property type="entry name" value="RRM"/>
    <property type="match status" value="2"/>
</dbReference>
<dbReference type="AlphaFoldDB" id="A0A2A2LGR0"/>
<feature type="compositionally biased region" description="Pro residues" evidence="6">
    <location>
        <begin position="348"/>
        <end position="363"/>
    </location>
</feature>
<dbReference type="InterPro" id="IPR012677">
    <property type="entry name" value="Nucleotide-bd_a/b_plait_sf"/>
</dbReference>
<feature type="region of interest" description="Disordered" evidence="6">
    <location>
        <begin position="1050"/>
        <end position="1071"/>
    </location>
</feature>
<evidence type="ECO:0000256" key="4">
    <source>
        <dbReference type="ARBA" id="ARBA00023242"/>
    </source>
</evidence>
<dbReference type="EMBL" id="LIAE01006788">
    <property type="protein sequence ID" value="PAV85315.1"/>
    <property type="molecule type" value="Genomic_DNA"/>
</dbReference>
<dbReference type="SMART" id="SM00360">
    <property type="entry name" value="RRM"/>
    <property type="match status" value="2"/>
</dbReference>
<dbReference type="OrthoDB" id="6019873at2759"/>
<evidence type="ECO:0000256" key="1">
    <source>
        <dbReference type="ARBA" id="ARBA00004123"/>
    </source>
</evidence>
<feature type="compositionally biased region" description="Polar residues" evidence="6">
    <location>
        <begin position="734"/>
        <end position="743"/>
    </location>
</feature>
<gene>
    <name evidence="8" type="ORF">WR25_13105</name>
</gene>
<feature type="compositionally biased region" description="Low complexity" evidence="6">
    <location>
        <begin position="583"/>
        <end position="592"/>
    </location>
</feature>
<evidence type="ECO:0000256" key="2">
    <source>
        <dbReference type="ARBA" id="ARBA00022737"/>
    </source>
</evidence>
<feature type="compositionally biased region" description="Pro residues" evidence="6">
    <location>
        <begin position="515"/>
        <end position="539"/>
    </location>
</feature>
<dbReference type="GO" id="GO:0003723">
    <property type="term" value="F:RNA binding"/>
    <property type="evidence" value="ECO:0007669"/>
    <property type="project" value="UniProtKB-UniRule"/>
</dbReference>
<dbReference type="Gene3D" id="3.30.70.330">
    <property type="match status" value="2"/>
</dbReference>
<feature type="domain" description="RRM" evidence="7">
    <location>
        <begin position="982"/>
        <end position="1057"/>
    </location>
</feature>
<feature type="compositionally biased region" description="Basic and acidic residues" evidence="6">
    <location>
        <begin position="164"/>
        <end position="203"/>
    </location>
</feature>
<dbReference type="FunFam" id="3.30.70.330:FF:000040">
    <property type="entry name" value="Heterogeneous nuclear ribonucleoprotein A2/B1"/>
    <property type="match status" value="1"/>
</dbReference>
<reference evidence="8 9" key="1">
    <citation type="journal article" date="2017" name="Curr. Biol.">
        <title>Genome architecture and evolution of a unichromosomal asexual nematode.</title>
        <authorList>
            <person name="Fradin H."/>
            <person name="Zegar C."/>
            <person name="Gutwein M."/>
            <person name="Lucas J."/>
            <person name="Kovtun M."/>
            <person name="Corcoran D."/>
            <person name="Baugh L.R."/>
            <person name="Kiontke K."/>
            <person name="Gunsalus K."/>
            <person name="Fitch D.H."/>
            <person name="Piano F."/>
        </authorList>
    </citation>
    <scope>NUCLEOTIDE SEQUENCE [LARGE SCALE GENOMIC DNA]</scope>
    <source>
        <strain evidence="8">PF1309</strain>
    </source>
</reference>
<comment type="subcellular location">
    <subcellularLocation>
        <location evidence="1">Nucleus</location>
    </subcellularLocation>
</comment>
<feature type="compositionally biased region" description="Polar residues" evidence="6">
    <location>
        <begin position="48"/>
        <end position="64"/>
    </location>
</feature>
<sequence>MDEVETESSQQQQGGQEMVDLSAEDSKIEQQQQQQQEDAPMNVDQDSEAQTSSQPNEAANGSSNIEKDENHQAAKVEGEVDEGELSNQEENEGELSDDEKSSKAEPERKEPEPKVSKLDRLKNLQFAKEDSKKRGTADRRVRSFLHEKGSDPFSARGNTPPKNESGENREHSDSTRERRSDKDRGNERSGSRNDRSPSPSRDERRRRRRPLDDDDSKKPDGYADENLVHHPHDHLPPPVLFTRCNQLISKGEHHASTITDEELRICIADFMDLDHELTLLSEKRKKLKVQMTSMISEEVEVIKRVHSQMPPQLQQIIRIEGDKVTLVENFGPLPPPMGMLGGPSAPGQGPPPGFPPSDMSGPPPLFPPAPSMLGRAPDIGPNGMGSFSMGPVPSVPPVVGANSGTSGGVGNVPTSGAPIGLPPPTYAQLQQQGAPPIPQPNMGIPPPGMNLPPPSVPQAPAAATGQTSTSAGQPQPIDQGPGQISQANPEGRSPNPNQGQHTDTSAPPPKRGRTPPMPPPPSADYSVPPPSQYSMPPPSLGTSQSAPPPSGPTSTSSIPSLMSVQTSLPPKVPSSVAQPLPPSSGTGSSTGPNSMIPDFSRPPPGLMPPSGSDSAPSQSSAGKSSDTASSQGPAQSQQRIMPRAPHLVPGATTNVPPPTQPSGGSALGGVDIVRNLSSFLTSKLKQEVQSSGVSAGASPNRPSGPNPGPGLMGPSPGPGSGPSPSMLGPPPAANISSRNNPGSPMNLGTVRIGLPPGTTGCSPLAVCDACLAYFRSNVRFAANSPHAFMKKTTEMFAPPYCPPEIAELIQQGMLVPIMGPPPASNGPASPQSSGNRSQNGSSPSPPNGTPRYPIYAPMPPFSYIHPMIRAHTMGFPNEGPPQMRKLFIGGLSHETTDDQLRVYFSQWGPVVDAIVIREPNTKQSRGFGFVTFATVYSAEAAIADRPHIIAGKTVDSKRAIPREQMTAMLPPPFFNCEPAPGCKLLLSGLHFEYHSVDCIRLYFEKFGSLDQVEILGNPRGLGFVIFEEKESADKCLAHNRGRHIINERKVEVRPWPKQPQHPPNSATYWRRPQPLHDQFASLTLTQRQANPSTQMDEESSSYVSTNTEDECKSSDENVSGTETSDTDSPTTSSGSGCGKSQ</sequence>
<name>A0A2A2LGR0_9BILA</name>
<dbReference type="STRING" id="2018661.A0A2A2LGR0"/>
<evidence type="ECO:0000313" key="8">
    <source>
        <dbReference type="EMBL" id="PAV85315.1"/>
    </source>
</evidence>
<feature type="compositionally biased region" description="Low complexity" evidence="6">
    <location>
        <begin position="825"/>
        <end position="842"/>
    </location>
</feature>
<feature type="compositionally biased region" description="Low complexity" evidence="6">
    <location>
        <begin position="458"/>
        <end position="486"/>
    </location>
</feature>
<feature type="region of interest" description="Disordered" evidence="6">
    <location>
        <begin position="340"/>
        <end position="363"/>
    </location>
</feature>
<feature type="region of interest" description="Disordered" evidence="6">
    <location>
        <begin position="687"/>
        <end position="751"/>
    </location>
</feature>
<evidence type="ECO:0000259" key="7">
    <source>
        <dbReference type="PROSITE" id="PS50102"/>
    </source>
</evidence>
<feature type="compositionally biased region" description="Pro residues" evidence="6">
    <location>
        <begin position="715"/>
        <end position="732"/>
    </location>
</feature>
<dbReference type="PANTHER" id="PTHR48033:SF17">
    <property type="entry name" value="RRM DOMAIN-CONTAINING PROTEIN"/>
    <property type="match status" value="1"/>
</dbReference>
<feature type="compositionally biased region" description="Basic and acidic residues" evidence="6">
    <location>
        <begin position="65"/>
        <end position="78"/>
    </location>
</feature>
<feature type="region of interest" description="Disordered" evidence="6">
    <location>
        <begin position="1087"/>
        <end position="1141"/>
    </location>
</feature>
<dbReference type="GO" id="GO:0000785">
    <property type="term" value="C:chromatin"/>
    <property type="evidence" value="ECO:0007669"/>
    <property type="project" value="TreeGrafter"/>
</dbReference>
<feature type="region of interest" description="Disordered" evidence="6">
    <location>
        <begin position="398"/>
        <end position="669"/>
    </location>
</feature>
<feature type="compositionally biased region" description="Basic and acidic residues" evidence="6">
    <location>
        <begin position="98"/>
        <end position="150"/>
    </location>
</feature>
<evidence type="ECO:0000313" key="9">
    <source>
        <dbReference type="Proteomes" id="UP000218231"/>
    </source>
</evidence>
<protein>
    <recommendedName>
        <fullName evidence="7">RRM domain-containing protein</fullName>
    </recommendedName>
</protein>
<evidence type="ECO:0000256" key="5">
    <source>
        <dbReference type="PROSITE-ProRule" id="PRU00176"/>
    </source>
</evidence>
<feature type="compositionally biased region" description="Pro residues" evidence="6">
    <location>
        <begin position="435"/>
        <end position="457"/>
    </location>
</feature>
<dbReference type="GO" id="GO:0005654">
    <property type="term" value="C:nucleoplasm"/>
    <property type="evidence" value="ECO:0007669"/>
    <property type="project" value="TreeGrafter"/>
</dbReference>
<dbReference type="GO" id="GO:0098687">
    <property type="term" value="C:chromosomal region"/>
    <property type="evidence" value="ECO:0007669"/>
    <property type="project" value="UniProtKB-ARBA"/>
</dbReference>
<organism evidence="8 9">
    <name type="scientific">Diploscapter pachys</name>
    <dbReference type="NCBI Taxonomy" id="2018661"/>
    <lineage>
        <taxon>Eukaryota</taxon>
        <taxon>Metazoa</taxon>
        <taxon>Ecdysozoa</taxon>
        <taxon>Nematoda</taxon>
        <taxon>Chromadorea</taxon>
        <taxon>Rhabditida</taxon>
        <taxon>Rhabditina</taxon>
        <taxon>Rhabditomorpha</taxon>
        <taxon>Rhabditoidea</taxon>
        <taxon>Rhabditidae</taxon>
        <taxon>Diploscapter</taxon>
    </lineage>
</organism>
<dbReference type="SUPFAM" id="SSF54928">
    <property type="entry name" value="RNA-binding domain, RBD"/>
    <property type="match status" value="2"/>
</dbReference>
<feature type="compositionally biased region" description="Basic and acidic residues" evidence="6">
    <location>
        <begin position="215"/>
        <end position="235"/>
    </location>
</feature>
<dbReference type="PANTHER" id="PTHR48033">
    <property type="entry name" value="RNA-BINDING (RRM/RBD/RNP MOTIFS) FAMILY PROTEIN"/>
    <property type="match status" value="1"/>
</dbReference>
<dbReference type="GO" id="GO:0010468">
    <property type="term" value="P:regulation of gene expression"/>
    <property type="evidence" value="ECO:0007669"/>
    <property type="project" value="TreeGrafter"/>
</dbReference>
<feature type="domain" description="RRM" evidence="7">
    <location>
        <begin position="884"/>
        <end position="961"/>
    </location>
</feature>
<feature type="region of interest" description="Disordered" evidence="6">
    <location>
        <begin position="1"/>
        <end position="237"/>
    </location>
</feature>
<dbReference type="InterPro" id="IPR000504">
    <property type="entry name" value="RRM_dom"/>
</dbReference>
<feature type="compositionally biased region" description="Acidic residues" evidence="6">
    <location>
        <begin position="79"/>
        <end position="97"/>
    </location>
</feature>
<keyword evidence="3 5" id="KW-0694">RNA-binding</keyword>
<dbReference type="Pfam" id="PF00076">
    <property type="entry name" value="RRM_1"/>
    <property type="match status" value="2"/>
</dbReference>
<dbReference type="Proteomes" id="UP000218231">
    <property type="component" value="Unassembled WGS sequence"/>
</dbReference>
<keyword evidence="9" id="KW-1185">Reference proteome</keyword>
<feature type="compositionally biased region" description="Low complexity" evidence="6">
    <location>
        <begin position="609"/>
        <end position="631"/>
    </location>
</feature>
<accession>A0A2A2LGR0</accession>